<comment type="caution">
    <text evidence="1">The sequence shown here is derived from an EMBL/GenBank/DDBJ whole genome shotgun (WGS) entry which is preliminary data.</text>
</comment>
<accession>A0ABV3ZQG1</accession>
<dbReference type="EMBL" id="JAULBC010000015">
    <property type="protein sequence ID" value="MEX6691218.1"/>
    <property type="molecule type" value="Genomic_DNA"/>
</dbReference>
<reference evidence="1 2" key="1">
    <citation type="submission" date="2023-07" db="EMBL/GenBank/DDBJ databases">
        <authorList>
            <person name="Lian W.-H."/>
        </authorList>
    </citation>
    <scope>NUCLEOTIDE SEQUENCE [LARGE SCALE GENOMIC DNA]</scope>
    <source>
        <strain evidence="1 2">SYSU DXS3180</strain>
    </source>
</reference>
<evidence type="ECO:0000313" key="2">
    <source>
        <dbReference type="Proteomes" id="UP001560573"/>
    </source>
</evidence>
<evidence type="ECO:0008006" key="3">
    <source>
        <dbReference type="Google" id="ProtNLM"/>
    </source>
</evidence>
<organism evidence="1 2">
    <name type="scientific">Danxiaibacter flavus</name>
    <dbReference type="NCBI Taxonomy" id="3049108"/>
    <lineage>
        <taxon>Bacteria</taxon>
        <taxon>Pseudomonadati</taxon>
        <taxon>Bacteroidota</taxon>
        <taxon>Chitinophagia</taxon>
        <taxon>Chitinophagales</taxon>
        <taxon>Chitinophagaceae</taxon>
        <taxon>Danxiaibacter</taxon>
    </lineage>
</organism>
<keyword evidence="2" id="KW-1185">Reference proteome</keyword>
<protein>
    <recommendedName>
        <fullName evidence="3">HTH cro/C1-type domain-containing protein</fullName>
    </recommendedName>
</protein>
<proteinExistence type="predicted"/>
<name>A0ABV3ZQG1_9BACT</name>
<evidence type="ECO:0000313" key="1">
    <source>
        <dbReference type="EMBL" id="MEX6691218.1"/>
    </source>
</evidence>
<dbReference type="Proteomes" id="UP001560573">
    <property type="component" value="Unassembled WGS sequence"/>
</dbReference>
<dbReference type="RefSeq" id="WP_369332634.1">
    <property type="nucleotide sequence ID" value="NZ_JAULBC010000015.1"/>
</dbReference>
<gene>
    <name evidence="1" type="ORF">QTN47_27155</name>
</gene>
<sequence>MSDICVVIVTNQNNNKKMAKQRISDKAITAIRQDNGLCAAVCDAIGIKVISIDRYIRRMSNSLTSHHVVKIIADRTGLSIEEILEDRAELSTNV</sequence>